<reference evidence="1 2" key="1">
    <citation type="submission" date="2022-11" db="EMBL/GenBank/DDBJ databases">
        <title>Minimal conservation of predation-associated metabolite biosynthetic gene clusters underscores biosynthetic potential of Myxococcota including descriptions for ten novel species: Archangium lansinium sp. nov., Myxococcus landrumus sp. nov., Nannocystis bai.</title>
        <authorList>
            <person name="Ahearne A."/>
            <person name="Stevens C."/>
            <person name="Phillips K."/>
        </authorList>
    </citation>
    <scope>NUCLEOTIDE SEQUENCE [LARGE SCALE GENOMIC DNA]</scope>
    <source>
        <strain evidence="1 2">MIWBW</strain>
    </source>
</reference>
<dbReference type="InterPro" id="IPR027268">
    <property type="entry name" value="Peptidase_M4/M1_CTD_sf"/>
</dbReference>
<sequence length="474" mass="51975">MPPSRPGLFLVATAALWWALCSCQPVRARTLAPREESGALRYHVTYVREPQHALEVGLVRVGEGAPLEFLFSQPGGVEQVRVFGRDGSERELPVPADGHVLVPPGTRSLHYRYPLEARSRGRHAGFFTGMGEGDSWHVAGRAWLLRPRTVSPVSSAELVVEGVDALLPWEPDERGVYRLTGEDLVNSGFHGFGGRRCTVRLPGAVVEVAVIGRLSRMDDSALCAWLHQAASEVLTVRRSFPYPRVTVRLVAVPGREDPVPFGMVLWSTPPSISLLVGQDAEPASFTRDWVAVHEILHLAHPVILPRVAWLSEGLATYYTELARARSGRQTPERAWMELLAGFERGRRAVGSRTMEDVVTRGDSYMGTYWTGALVALHLDVELRRVPGNTRGLDEVLERLAASGSIATFDGFGAAVDSVAGRPLFHEVLSRHLTRPAFAELEPLLEALGVERAPDGVELGSTRDSPLRDALMVPR</sequence>
<keyword evidence="2" id="KW-1185">Reference proteome</keyword>
<evidence type="ECO:0000313" key="1">
    <source>
        <dbReference type="EMBL" id="MCY1079975.1"/>
    </source>
</evidence>
<comment type="caution">
    <text evidence="1">The sequence shown here is derived from an EMBL/GenBank/DDBJ whole genome shotgun (WGS) entry which is preliminary data.</text>
</comment>
<gene>
    <name evidence="1" type="ORF">OV287_36550</name>
</gene>
<accession>A0ABT4AEC4</accession>
<name>A0ABT4AEC4_9BACT</name>
<dbReference type="EMBL" id="JAPNKA010000001">
    <property type="protein sequence ID" value="MCY1079975.1"/>
    <property type="molecule type" value="Genomic_DNA"/>
</dbReference>
<evidence type="ECO:0000313" key="2">
    <source>
        <dbReference type="Proteomes" id="UP001207654"/>
    </source>
</evidence>
<proteinExistence type="predicted"/>
<evidence type="ECO:0008006" key="3">
    <source>
        <dbReference type="Google" id="ProtNLM"/>
    </source>
</evidence>
<dbReference type="Gene3D" id="1.10.390.10">
    <property type="entry name" value="Neutral Protease Domain 2"/>
    <property type="match status" value="1"/>
</dbReference>
<dbReference type="PROSITE" id="PS51257">
    <property type="entry name" value="PROKAR_LIPOPROTEIN"/>
    <property type="match status" value="1"/>
</dbReference>
<organism evidence="1 2">
    <name type="scientific">Archangium lansingense</name>
    <dbReference type="NCBI Taxonomy" id="2995310"/>
    <lineage>
        <taxon>Bacteria</taxon>
        <taxon>Pseudomonadati</taxon>
        <taxon>Myxococcota</taxon>
        <taxon>Myxococcia</taxon>
        <taxon>Myxococcales</taxon>
        <taxon>Cystobacterineae</taxon>
        <taxon>Archangiaceae</taxon>
        <taxon>Archangium</taxon>
    </lineage>
</organism>
<dbReference type="Proteomes" id="UP001207654">
    <property type="component" value="Unassembled WGS sequence"/>
</dbReference>
<dbReference type="RefSeq" id="WP_267538659.1">
    <property type="nucleotide sequence ID" value="NZ_JAPNKA010000001.1"/>
</dbReference>
<protein>
    <recommendedName>
        <fullName evidence="3">Peptidase M61 catalytic domain-containing protein</fullName>
    </recommendedName>
</protein>